<dbReference type="GO" id="GO:0005524">
    <property type="term" value="F:ATP binding"/>
    <property type="evidence" value="ECO:0007669"/>
    <property type="project" value="UniProtKB-KW"/>
</dbReference>
<dbReference type="SUPFAM" id="SSF52374">
    <property type="entry name" value="Nucleotidylyl transferase"/>
    <property type="match status" value="1"/>
</dbReference>
<dbReference type="PANTHER" id="PTHR39321">
    <property type="entry name" value="NICOTINATE-NUCLEOTIDE ADENYLYLTRANSFERASE-RELATED"/>
    <property type="match status" value="1"/>
</dbReference>
<keyword evidence="4" id="KW-0548">Nucleotidyltransferase</keyword>
<name>A0A6J6ZW79_9ZZZZ</name>
<dbReference type="HAMAP" id="MF_00244">
    <property type="entry name" value="NaMN_adenylyltr"/>
    <property type="match status" value="1"/>
</dbReference>
<dbReference type="AlphaFoldDB" id="A0A6J6ZW79"/>
<dbReference type="InterPro" id="IPR014729">
    <property type="entry name" value="Rossmann-like_a/b/a_fold"/>
</dbReference>
<dbReference type="InterPro" id="IPR004821">
    <property type="entry name" value="Cyt_trans-like"/>
</dbReference>
<dbReference type="GO" id="GO:0009435">
    <property type="term" value="P:NAD+ biosynthetic process"/>
    <property type="evidence" value="ECO:0007669"/>
    <property type="project" value="UniProtKB-UniPathway"/>
</dbReference>
<dbReference type="InterPro" id="IPR005248">
    <property type="entry name" value="NadD/NMNAT"/>
</dbReference>
<dbReference type="PANTHER" id="PTHR39321:SF3">
    <property type="entry name" value="PHOSPHOPANTETHEINE ADENYLYLTRANSFERASE"/>
    <property type="match status" value="1"/>
</dbReference>
<evidence type="ECO:0000256" key="4">
    <source>
        <dbReference type="ARBA" id="ARBA00022695"/>
    </source>
</evidence>
<keyword evidence="3" id="KW-0808">Transferase</keyword>
<dbReference type="Gene3D" id="3.40.50.620">
    <property type="entry name" value="HUPs"/>
    <property type="match status" value="1"/>
</dbReference>
<protein>
    <submittedName>
        <fullName evidence="9">Unannotated protein</fullName>
    </submittedName>
</protein>
<evidence type="ECO:0000259" key="8">
    <source>
        <dbReference type="Pfam" id="PF01467"/>
    </source>
</evidence>
<dbReference type="GO" id="GO:0070566">
    <property type="term" value="F:adenylyltransferase activity"/>
    <property type="evidence" value="ECO:0007669"/>
    <property type="project" value="UniProtKB-ARBA"/>
</dbReference>
<dbReference type="EMBL" id="CAFBPM010000009">
    <property type="protein sequence ID" value="CAB5023020.1"/>
    <property type="molecule type" value="Genomic_DNA"/>
</dbReference>
<evidence type="ECO:0000256" key="5">
    <source>
        <dbReference type="ARBA" id="ARBA00022741"/>
    </source>
</evidence>
<evidence type="ECO:0000313" key="10">
    <source>
        <dbReference type="EMBL" id="CAB4861361.1"/>
    </source>
</evidence>
<keyword evidence="5" id="KW-0547">Nucleotide-binding</keyword>
<accession>A0A6J6ZW79</accession>
<sequence>MSSEVGIFGGTFDPPHIGHLAAAQRCQQALGLERVLFVVANDPWQKSPNRQVSPASDRVAMVASLIEGAAGLEVCEREVERGGESYTIETVEALEKDEGVVDPWVIVGSDLALTLDSWERAGELRDRVRIAVMSRPGSPLSLPAGWRAVALISDDLDISSSQIRHRVATGQEIDEFVPLGVVHDITSRNLYA</sequence>
<evidence type="ECO:0000256" key="7">
    <source>
        <dbReference type="ARBA" id="ARBA00023027"/>
    </source>
</evidence>
<keyword evidence="6" id="KW-0067">ATP-binding</keyword>
<organism evidence="9">
    <name type="scientific">freshwater metagenome</name>
    <dbReference type="NCBI Taxonomy" id="449393"/>
    <lineage>
        <taxon>unclassified sequences</taxon>
        <taxon>metagenomes</taxon>
        <taxon>ecological metagenomes</taxon>
    </lineage>
</organism>
<gene>
    <name evidence="9" type="ORF">UFOPK3164_00671</name>
    <name evidence="10" type="ORF">UFOPK3427_00208</name>
    <name evidence="11" type="ORF">UFOPK4112_01033</name>
</gene>
<keyword evidence="2" id="KW-0662">Pyridine nucleotide biosynthesis</keyword>
<dbReference type="CDD" id="cd02165">
    <property type="entry name" value="NMNAT"/>
    <property type="match status" value="1"/>
</dbReference>
<evidence type="ECO:0000256" key="1">
    <source>
        <dbReference type="ARBA" id="ARBA00004790"/>
    </source>
</evidence>
<dbReference type="UniPathway" id="UPA00253"/>
<evidence type="ECO:0000256" key="6">
    <source>
        <dbReference type="ARBA" id="ARBA00022840"/>
    </source>
</evidence>
<evidence type="ECO:0000313" key="9">
    <source>
        <dbReference type="EMBL" id="CAB4824776.1"/>
    </source>
</evidence>
<dbReference type="EMBL" id="CAFABE010000023">
    <property type="protein sequence ID" value="CAB4824776.1"/>
    <property type="molecule type" value="Genomic_DNA"/>
</dbReference>
<evidence type="ECO:0000313" key="11">
    <source>
        <dbReference type="EMBL" id="CAB5023020.1"/>
    </source>
</evidence>
<proteinExistence type="inferred from homology"/>
<keyword evidence="7" id="KW-0520">NAD</keyword>
<dbReference type="Pfam" id="PF01467">
    <property type="entry name" value="CTP_transf_like"/>
    <property type="match status" value="1"/>
</dbReference>
<comment type="pathway">
    <text evidence="1">Cofactor biosynthesis; NAD(+) biosynthesis.</text>
</comment>
<evidence type="ECO:0000256" key="3">
    <source>
        <dbReference type="ARBA" id="ARBA00022679"/>
    </source>
</evidence>
<evidence type="ECO:0000256" key="2">
    <source>
        <dbReference type="ARBA" id="ARBA00022642"/>
    </source>
</evidence>
<dbReference type="EMBL" id="CAFBLT010000001">
    <property type="protein sequence ID" value="CAB4861361.1"/>
    <property type="molecule type" value="Genomic_DNA"/>
</dbReference>
<reference evidence="9" key="1">
    <citation type="submission" date="2020-05" db="EMBL/GenBank/DDBJ databases">
        <authorList>
            <person name="Chiriac C."/>
            <person name="Salcher M."/>
            <person name="Ghai R."/>
            <person name="Kavagutti S V."/>
        </authorList>
    </citation>
    <scope>NUCLEOTIDE SEQUENCE</scope>
</reference>
<dbReference type="NCBIfam" id="TIGR00125">
    <property type="entry name" value="cyt_tran_rel"/>
    <property type="match status" value="1"/>
</dbReference>
<feature type="domain" description="Cytidyltransferase-like" evidence="8">
    <location>
        <begin position="7"/>
        <end position="166"/>
    </location>
</feature>
<dbReference type="NCBIfam" id="TIGR00482">
    <property type="entry name" value="nicotinate (nicotinamide) nucleotide adenylyltransferase"/>
    <property type="match status" value="1"/>
</dbReference>